<name>A0AA40RYI4_STUST</name>
<accession>A0AA40RYI4</accession>
<evidence type="ECO:0000313" key="1">
    <source>
        <dbReference type="EMBL" id="MBA1307503.1"/>
    </source>
</evidence>
<dbReference type="EMBL" id="JAAMRD010000085">
    <property type="protein sequence ID" value="MBA1307503.1"/>
    <property type="molecule type" value="Genomic_DNA"/>
</dbReference>
<dbReference type="RefSeq" id="WP_181122788.1">
    <property type="nucleotide sequence ID" value="NZ_JAAMRD010000085.1"/>
</dbReference>
<organism evidence="1 2">
    <name type="scientific">Stutzerimonas stutzeri</name>
    <name type="common">Pseudomonas stutzeri</name>
    <dbReference type="NCBI Taxonomy" id="316"/>
    <lineage>
        <taxon>Bacteria</taxon>
        <taxon>Pseudomonadati</taxon>
        <taxon>Pseudomonadota</taxon>
        <taxon>Gammaproteobacteria</taxon>
        <taxon>Pseudomonadales</taxon>
        <taxon>Pseudomonadaceae</taxon>
        <taxon>Stutzerimonas</taxon>
    </lineage>
</organism>
<reference evidence="1" key="1">
    <citation type="submission" date="2020-02" db="EMBL/GenBank/DDBJ databases">
        <title>Synteny-based analysis reveals conserved mechanism for high triclosan tolerance in Pseudomonas, as well as instances of horizontal transfer.</title>
        <authorList>
            <person name="Mcfarland A.G."/>
            <person name="Bertucci H.K."/>
            <person name="Litmann E."/>
            <person name="Shen J."/>
            <person name="Huttenhower C."/>
            <person name="Hartmann E.M."/>
        </authorList>
    </citation>
    <scope>NUCLEOTIDE SEQUENCE</scope>
    <source>
        <strain evidence="1">109A1</strain>
    </source>
</reference>
<dbReference type="Pfam" id="PF04860">
    <property type="entry name" value="Phage_portal"/>
    <property type="match status" value="1"/>
</dbReference>
<protein>
    <submittedName>
        <fullName evidence="1">Phage portal protein</fullName>
    </submittedName>
</protein>
<dbReference type="Proteomes" id="UP001138621">
    <property type="component" value="Unassembled WGS sequence"/>
</dbReference>
<feature type="non-terminal residue" evidence="1">
    <location>
        <position position="251"/>
    </location>
</feature>
<dbReference type="InterPro" id="IPR006944">
    <property type="entry name" value="Phage/GTA_portal"/>
</dbReference>
<evidence type="ECO:0000313" key="2">
    <source>
        <dbReference type="Proteomes" id="UP001138621"/>
    </source>
</evidence>
<sequence>MLINKDSRGVVSGFTAINSSDVTINLNQGVITYTVNNTTGDEAYNSGVYSDKDVLNFALNKGTQGIERYVGHSPIESLSQTLTTSQLASKQIDTLLKQSIQPKLLLELMSEATPETKEAIKKSFATANANSDTIVTDSQLSIKKLFTNDSNNDNLVNLSKQLSNSIDSIATAFLIPSSKIGNSGSDDAQSSIEMIQKVYVQSLINNYLSVILDELRLKLSSDIEMDLSKLIDFDNSAFIQQTIELVSNNIL</sequence>
<gene>
    <name evidence="1" type="ORF">G7024_24425</name>
</gene>
<proteinExistence type="predicted"/>
<comment type="caution">
    <text evidence="1">The sequence shown here is derived from an EMBL/GenBank/DDBJ whole genome shotgun (WGS) entry which is preliminary data.</text>
</comment>
<dbReference type="AlphaFoldDB" id="A0AA40RYI4"/>